<dbReference type="NCBIfam" id="TIGR01726">
    <property type="entry name" value="HEQRo_perm_3TM"/>
    <property type="match status" value="1"/>
</dbReference>
<dbReference type="GO" id="GO:0006865">
    <property type="term" value="P:amino acid transport"/>
    <property type="evidence" value="ECO:0007669"/>
    <property type="project" value="TreeGrafter"/>
</dbReference>
<feature type="transmembrane region" description="Helical" evidence="8">
    <location>
        <begin position="66"/>
        <end position="89"/>
    </location>
</feature>
<protein>
    <submittedName>
        <fullName evidence="10">ABC transporter permease</fullName>
    </submittedName>
</protein>
<dbReference type="Pfam" id="PF00528">
    <property type="entry name" value="BPD_transp_1"/>
    <property type="match status" value="1"/>
</dbReference>
<dbReference type="InterPro" id="IPR043429">
    <property type="entry name" value="ArtM/GltK/GlnP/TcyL/YhdX-like"/>
</dbReference>
<evidence type="ECO:0000313" key="10">
    <source>
        <dbReference type="EMBL" id="ARU04564.1"/>
    </source>
</evidence>
<sequence>MDFSFLRDDLGYLLVGTFPAGPPGGALLSLLLAVSGALLSAALGLVFGVALVMWRGPALWALRTVLGFLRAIPVLMLIFWTYFLLPIVFGMDVPGALSVVAALALVSGAYLGHAVAAGIEAVGPAQWNAGLALGFTRWGALRHLVLPQALRIMLPSFVNQWVTLIKDSSLAYIVGVPELSMLATQVNARIMVHPAEVFLVVALLYWLMCSALDGLAQLLARDRRAPRHAAA</sequence>
<evidence type="ECO:0000256" key="5">
    <source>
        <dbReference type="ARBA" id="ARBA00022692"/>
    </source>
</evidence>
<keyword evidence="4" id="KW-1003">Cell membrane</keyword>
<dbReference type="InterPro" id="IPR010065">
    <property type="entry name" value="AA_ABC_transptr_permease_3TM"/>
</dbReference>
<dbReference type="PANTHER" id="PTHR30614:SF21">
    <property type="entry name" value="AMINO ACID ABC TRANSPORTER PERMEASE"/>
    <property type="match status" value="1"/>
</dbReference>
<dbReference type="KEGG" id="cser:CCO03_07630"/>
<organism evidence="10 11">
    <name type="scientific">Comamonas serinivorans</name>
    <dbReference type="NCBI Taxonomy" id="1082851"/>
    <lineage>
        <taxon>Bacteria</taxon>
        <taxon>Pseudomonadati</taxon>
        <taxon>Pseudomonadota</taxon>
        <taxon>Betaproteobacteria</taxon>
        <taxon>Burkholderiales</taxon>
        <taxon>Comamonadaceae</taxon>
        <taxon>Comamonas</taxon>
    </lineage>
</organism>
<comment type="similarity">
    <text evidence="2">Belongs to the binding-protein-dependent transport system permease family. HisMQ subfamily.</text>
</comment>
<dbReference type="InterPro" id="IPR035906">
    <property type="entry name" value="MetI-like_sf"/>
</dbReference>
<dbReference type="SUPFAM" id="SSF161098">
    <property type="entry name" value="MetI-like"/>
    <property type="match status" value="1"/>
</dbReference>
<evidence type="ECO:0000259" key="9">
    <source>
        <dbReference type="PROSITE" id="PS50928"/>
    </source>
</evidence>
<accession>A0A1Y0ELN5</accession>
<comment type="subcellular location">
    <subcellularLocation>
        <location evidence="1">Cell inner membrane</location>
        <topology evidence="1">Multi-pass membrane protein</topology>
    </subcellularLocation>
    <subcellularLocation>
        <location evidence="8">Cell membrane</location>
        <topology evidence="8">Multi-pass membrane protein</topology>
    </subcellularLocation>
</comment>
<dbReference type="AlphaFoldDB" id="A0A1Y0ELN5"/>
<evidence type="ECO:0000313" key="11">
    <source>
        <dbReference type="Proteomes" id="UP000196138"/>
    </source>
</evidence>
<gene>
    <name evidence="10" type="ORF">CCO03_07630</name>
</gene>
<dbReference type="InterPro" id="IPR000515">
    <property type="entry name" value="MetI-like"/>
</dbReference>
<keyword evidence="11" id="KW-1185">Reference proteome</keyword>
<dbReference type="Proteomes" id="UP000196138">
    <property type="component" value="Chromosome"/>
</dbReference>
<feature type="transmembrane region" description="Helical" evidence="8">
    <location>
        <begin position="26"/>
        <end position="54"/>
    </location>
</feature>
<keyword evidence="5 8" id="KW-0812">Transmembrane</keyword>
<dbReference type="OrthoDB" id="9809799at2"/>
<dbReference type="Gene3D" id="1.10.3720.10">
    <property type="entry name" value="MetI-like"/>
    <property type="match status" value="1"/>
</dbReference>
<dbReference type="PROSITE" id="PS50928">
    <property type="entry name" value="ABC_TM1"/>
    <property type="match status" value="1"/>
</dbReference>
<feature type="transmembrane region" description="Helical" evidence="8">
    <location>
        <begin position="95"/>
        <end position="119"/>
    </location>
</feature>
<keyword evidence="6 8" id="KW-1133">Transmembrane helix</keyword>
<dbReference type="GO" id="GO:0043190">
    <property type="term" value="C:ATP-binding cassette (ABC) transporter complex"/>
    <property type="evidence" value="ECO:0007669"/>
    <property type="project" value="InterPro"/>
</dbReference>
<evidence type="ECO:0000256" key="2">
    <source>
        <dbReference type="ARBA" id="ARBA00010072"/>
    </source>
</evidence>
<evidence type="ECO:0000256" key="8">
    <source>
        <dbReference type="RuleBase" id="RU363032"/>
    </source>
</evidence>
<evidence type="ECO:0000256" key="3">
    <source>
        <dbReference type="ARBA" id="ARBA00022448"/>
    </source>
</evidence>
<name>A0A1Y0ELN5_9BURK</name>
<reference evidence="10 11" key="1">
    <citation type="submission" date="2017-05" db="EMBL/GenBank/DDBJ databases">
        <authorList>
            <person name="Song R."/>
            <person name="Chenine A.L."/>
            <person name="Ruprecht R.M."/>
        </authorList>
    </citation>
    <scope>NUCLEOTIDE SEQUENCE [LARGE SCALE GENOMIC DNA]</scope>
    <source>
        <strain evidence="10 11">DSM 26136</strain>
    </source>
</reference>
<proteinExistence type="inferred from homology"/>
<dbReference type="CDD" id="cd06261">
    <property type="entry name" value="TM_PBP2"/>
    <property type="match status" value="1"/>
</dbReference>
<evidence type="ECO:0000256" key="6">
    <source>
        <dbReference type="ARBA" id="ARBA00022989"/>
    </source>
</evidence>
<dbReference type="EMBL" id="CP021455">
    <property type="protein sequence ID" value="ARU04564.1"/>
    <property type="molecule type" value="Genomic_DNA"/>
</dbReference>
<dbReference type="GO" id="GO:0022857">
    <property type="term" value="F:transmembrane transporter activity"/>
    <property type="evidence" value="ECO:0007669"/>
    <property type="project" value="InterPro"/>
</dbReference>
<evidence type="ECO:0000256" key="1">
    <source>
        <dbReference type="ARBA" id="ARBA00004429"/>
    </source>
</evidence>
<keyword evidence="3 8" id="KW-0813">Transport</keyword>
<evidence type="ECO:0000256" key="4">
    <source>
        <dbReference type="ARBA" id="ARBA00022475"/>
    </source>
</evidence>
<keyword evidence="7 8" id="KW-0472">Membrane</keyword>
<dbReference type="RefSeq" id="WP_087279384.1">
    <property type="nucleotide sequence ID" value="NZ_CP021455.1"/>
</dbReference>
<feature type="transmembrane region" description="Helical" evidence="8">
    <location>
        <begin position="197"/>
        <end position="220"/>
    </location>
</feature>
<feature type="domain" description="ABC transmembrane type-1" evidence="9">
    <location>
        <begin position="26"/>
        <end position="216"/>
    </location>
</feature>
<evidence type="ECO:0000256" key="7">
    <source>
        <dbReference type="ARBA" id="ARBA00023136"/>
    </source>
</evidence>
<dbReference type="PANTHER" id="PTHR30614">
    <property type="entry name" value="MEMBRANE COMPONENT OF AMINO ACID ABC TRANSPORTER"/>
    <property type="match status" value="1"/>
</dbReference>